<dbReference type="EMBL" id="JAFLNA010000009">
    <property type="protein sequence ID" value="MBO0132462.1"/>
    <property type="molecule type" value="Genomic_DNA"/>
</dbReference>
<evidence type="ECO:0000256" key="3">
    <source>
        <dbReference type="RuleBase" id="RU362073"/>
    </source>
</evidence>
<dbReference type="PANTHER" id="PTHR42792">
    <property type="entry name" value="FLAGELLIN"/>
    <property type="match status" value="1"/>
</dbReference>
<dbReference type="InterPro" id="IPR001492">
    <property type="entry name" value="Flagellin"/>
</dbReference>
<sequence>MTSILTNVAAMSALQTLRSIGQNMETTQDRVSSGQRVGEASDNAAYWSIATTMRSDNGALSAVQDALGLGAAKVDTAYSGMESSIDVVKEIKNKLVAAREPGVDKSKIQEEISQLQDQLKSISSSSSFSGENWLQAKISDGTGNLANVTKQVVGSFIRDSGGNVSVKTINVALTADTVLFDTSSGAAKDKQGILDSYAYYSKSGTYDLFKLTAGATAAAATTKVVAAETYTEAQLKGSSPGNGAATANYEVMANGLAVIKNAAAGSPIAATGTYLKIGDDKYVKIVSAAAGAPATTDGPTAPIVNTSIGSVGGVAVYLDQGAAATADLLAYSLTSLDITKDLAGPTGVTLTAEQALDAMVSFVDKQLQSMISASADLGSVKMRIELQENFVNKLTDSLDKGIGRLVDAEMNEESTRLKALQTQQQLAVQALSIANNDSQSILSLFR</sequence>
<evidence type="ECO:0000256" key="1">
    <source>
        <dbReference type="ARBA" id="ARBA00005709"/>
    </source>
</evidence>
<proteinExistence type="inferred from homology"/>
<keyword evidence="6" id="KW-0282">Flagellum</keyword>
<evidence type="ECO:0000256" key="2">
    <source>
        <dbReference type="ARBA" id="ARBA00023143"/>
    </source>
</evidence>
<comment type="caution">
    <text evidence="6">The sequence shown here is derived from an EMBL/GenBank/DDBJ whole genome shotgun (WGS) entry which is preliminary data.</text>
</comment>
<dbReference type="Proteomes" id="UP000664699">
    <property type="component" value="Unassembled WGS sequence"/>
</dbReference>
<protein>
    <recommendedName>
        <fullName evidence="3">Flagellin</fullName>
    </recommendedName>
</protein>
<dbReference type="SUPFAM" id="SSF64518">
    <property type="entry name" value="Phase 1 flagellin"/>
    <property type="match status" value="1"/>
</dbReference>
<name>A0ABS3EL22_9HYPH</name>
<gene>
    <name evidence="6" type="ORF">JZX89_17145</name>
</gene>
<dbReference type="RefSeq" id="WP_207134836.1">
    <property type="nucleotide sequence ID" value="NZ_JAFLNA010000009.1"/>
</dbReference>
<keyword evidence="7" id="KW-1185">Reference proteome</keyword>
<evidence type="ECO:0000313" key="6">
    <source>
        <dbReference type="EMBL" id="MBO0132462.1"/>
    </source>
</evidence>
<accession>A0ABS3EL22</accession>
<dbReference type="PRINTS" id="PR00207">
    <property type="entry name" value="FLAGELLIN"/>
</dbReference>
<reference evidence="6 7" key="1">
    <citation type="submission" date="2021-03" db="EMBL/GenBank/DDBJ databases">
        <title>Whole genome sequence of Agrobacterium sp. strain Rnr.</title>
        <authorList>
            <person name="Mafakheri H."/>
            <person name="Taghavi S.M."/>
            <person name="Nemanja K."/>
            <person name="Osdaghi E."/>
        </authorList>
    </citation>
    <scope>NUCLEOTIDE SEQUENCE [LARGE SCALE GENOMIC DNA]</scope>
    <source>
        <strain evidence="6 7">Rnr</strain>
    </source>
</reference>
<dbReference type="Pfam" id="PF00700">
    <property type="entry name" value="Flagellin_C"/>
    <property type="match status" value="1"/>
</dbReference>
<evidence type="ECO:0000259" key="5">
    <source>
        <dbReference type="Pfam" id="PF00700"/>
    </source>
</evidence>
<dbReference type="Gene3D" id="1.20.1330.10">
    <property type="entry name" value="f41 fragment of flagellin, N-terminal domain"/>
    <property type="match status" value="2"/>
</dbReference>
<comment type="subcellular location">
    <subcellularLocation>
        <location evidence="3">Secreted</location>
    </subcellularLocation>
    <subcellularLocation>
        <location evidence="3">Bacterial flagellum</location>
    </subcellularLocation>
</comment>
<dbReference type="InterPro" id="IPR001029">
    <property type="entry name" value="Flagellin_N"/>
</dbReference>
<dbReference type="InterPro" id="IPR046358">
    <property type="entry name" value="Flagellin_C"/>
</dbReference>
<organism evidence="6 7">
    <name type="scientific">Agrobacterium burrii</name>
    <dbReference type="NCBI Taxonomy" id="2815339"/>
    <lineage>
        <taxon>Bacteria</taxon>
        <taxon>Pseudomonadati</taxon>
        <taxon>Pseudomonadota</taxon>
        <taxon>Alphaproteobacteria</taxon>
        <taxon>Hyphomicrobiales</taxon>
        <taxon>Rhizobiaceae</taxon>
        <taxon>Rhizobium/Agrobacterium group</taxon>
        <taxon>Agrobacterium</taxon>
        <taxon>Agrobacterium tumefaciens complex</taxon>
    </lineage>
</organism>
<dbReference type="Pfam" id="PF00669">
    <property type="entry name" value="Flagellin_N"/>
    <property type="match status" value="1"/>
</dbReference>
<comment type="function">
    <text evidence="3">Flagellin is the subunit protein which polymerizes to form the filaments of bacterial flagella.</text>
</comment>
<evidence type="ECO:0000259" key="4">
    <source>
        <dbReference type="Pfam" id="PF00669"/>
    </source>
</evidence>
<keyword evidence="6" id="KW-0969">Cilium</keyword>
<dbReference type="PANTHER" id="PTHR42792:SF2">
    <property type="entry name" value="FLAGELLIN"/>
    <property type="match status" value="1"/>
</dbReference>
<keyword evidence="2 3" id="KW-0975">Bacterial flagellum</keyword>
<feature type="domain" description="Flagellin N-terminal" evidence="4">
    <location>
        <begin position="4"/>
        <end position="136"/>
    </location>
</feature>
<feature type="domain" description="Flagellin C-terminal" evidence="5">
    <location>
        <begin position="361"/>
        <end position="445"/>
    </location>
</feature>
<keyword evidence="3" id="KW-0964">Secreted</keyword>
<evidence type="ECO:0000313" key="7">
    <source>
        <dbReference type="Proteomes" id="UP000664699"/>
    </source>
</evidence>
<keyword evidence="6" id="KW-0966">Cell projection</keyword>
<comment type="similarity">
    <text evidence="1 3">Belongs to the bacterial flagellin family.</text>
</comment>